<evidence type="ECO:0000313" key="1">
    <source>
        <dbReference type="EMBL" id="SVD75451.1"/>
    </source>
</evidence>
<gene>
    <name evidence="1" type="ORF">METZ01_LOCUS428305</name>
</gene>
<reference evidence="1" key="1">
    <citation type="submission" date="2018-05" db="EMBL/GenBank/DDBJ databases">
        <authorList>
            <person name="Lanie J.A."/>
            <person name="Ng W.-L."/>
            <person name="Kazmierczak K.M."/>
            <person name="Andrzejewski T.M."/>
            <person name="Davidsen T.M."/>
            <person name="Wayne K.J."/>
            <person name="Tettelin H."/>
            <person name="Glass J.I."/>
            <person name="Rusch D."/>
            <person name="Podicherti R."/>
            <person name="Tsui H.-C.T."/>
            <person name="Winkler M.E."/>
        </authorList>
    </citation>
    <scope>NUCLEOTIDE SEQUENCE</scope>
</reference>
<dbReference type="AlphaFoldDB" id="A0A382XYA6"/>
<name>A0A382XYA6_9ZZZZ</name>
<proteinExistence type="predicted"/>
<dbReference type="EMBL" id="UINC01171083">
    <property type="protein sequence ID" value="SVD75451.1"/>
    <property type="molecule type" value="Genomic_DNA"/>
</dbReference>
<organism evidence="1">
    <name type="scientific">marine metagenome</name>
    <dbReference type="NCBI Taxonomy" id="408172"/>
    <lineage>
        <taxon>unclassified sequences</taxon>
        <taxon>metagenomes</taxon>
        <taxon>ecological metagenomes</taxon>
    </lineage>
</organism>
<sequence length="67" mass="7681">MRLSLYGSKYLSLLEYGRKNRLDGILNGNFRDNTVCEYVFCPDMLMYVSANRKALLISELLLLSTAL</sequence>
<protein>
    <submittedName>
        <fullName evidence="1">Uncharacterized protein</fullName>
    </submittedName>
</protein>
<accession>A0A382XYA6</accession>